<dbReference type="InterPro" id="IPR014284">
    <property type="entry name" value="RNA_pol_sigma-70_dom"/>
</dbReference>
<accession>A0A4Q7MSR2</accession>
<dbReference type="InterPro" id="IPR013249">
    <property type="entry name" value="RNA_pol_sigma70_r4_t2"/>
</dbReference>
<evidence type="ECO:0000313" key="6">
    <source>
        <dbReference type="EMBL" id="RZS70929.1"/>
    </source>
</evidence>
<dbReference type="Gene3D" id="1.10.1740.10">
    <property type="match status" value="1"/>
</dbReference>
<dbReference type="SUPFAM" id="SSF88946">
    <property type="entry name" value="Sigma2 domain of RNA polymerase sigma factors"/>
    <property type="match status" value="1"/>
</dbReference>
<dbReference type="RefSeq" id="WP_130541474.1">
    <property type="nucleotide sequence ID" value="NZ_CP042431.1"/>
</dbReference>
<sequence length="191" mass="22263">MTAYSTYKDDELVALLQQDDQQAFNTIYDRYWNLLFAQAFRKLDNAQEAEDLVQQLFIEVWERRSRINITRSLNHWLAAAVKLKVMTVYSARFRNLQTTGEINEEYPADTPLPYSIIELQQMMAKLEVLVEALPERPRMVFRMSREGQLSNKEIADQLNISEKTVENHMNRALGSLRKSMGDSPISVILLF</sequence>
<dbReference type="InterPro" id="IPR036388">
    <property type="entry name" value="WH-like_DNA-bd_sf"/>
</dbReference>
<proteinExistence type="inferred from homology"/>
<dbReference type="OrthoDB" id="1097528at2"/>
<keyword evidence="7" id="KW-1185">Reference proteome</keyword>
<dbReference type="NCBIfam" id="TIGR02937">
    <property type="entry name" value="sigma70-ECF"/>
    <property type="match status" value="1"/>
</dbReference>
<protein>
    <submittedName>
        <fullName evidence="6">RNA polymerase sigma-70 factor (ECF subfamily)</fullName>
    </submittedName>
</protein>
<dbReference type="Proteomes" id="UP000293874">
    <property type="component" value="Unassembled WGS sequence"/>
</dbReference>
<dbReference type="PANTHER" id="PTHR43133:SF46">
    <property type="entry name" value="RNA POLYMERASE SIGMA-70 FACTOR ECF SUBFAMILY"/>
    <property type="match status" value="1"/>
</dbReference>
<evidence type="ECO:0000256" key="4">
    <source>
        <dbReference type="ARBA" id="ARBA00023163"/>
    </source>
</evidence>
<dbReference type="InterPro" id="IPR013325">
    <property type="entry name" value="RNA_pol_sigma_r2"/>
</dbReference>
<dbReference type="AlphaFoldDB" id="A0A4Q7MSR2"/>
<dbReference type="InterPro" id="IPR013324">
    <property type="entry name" value="RNA_pol_sigma_r3/r4-like"/>
</dbReference>
<dbReference type="GO" id="GO:0016987">
    <property type="term" value="F:sigma factor activity"/>
    <property type="evidence" value="ECO:0007669"/>
    <property type="project" value="UniProtKB-KW"/>
</dbReference>
<evidence type="ECO:0000256" key="1">
    <source>
        <dbReference type="ARBA" id="ARBA00010641"/>
    </source>
</evidence>
<keyword evidence="3" id="KW-0731">Sigma factor</keyword>
<dbReference type="NCBIfam" id="TIGR02985">
    <property type="entry name" value="Sig70_bacteroi1"/>
    <property type="match status" value="1"/>
</dbReference>
<dbReference type="Gene3D" id="1.10.10.10">
    <property type="entry name" value="Winged helix-like DNA-binding domain superfamily/Winged helix DNA-binding domain"/>
    <property type="match status" value="1"/>
</dbReference>
<dbReference type="InterPro" id="IPR007627">
    <property type="entry name" value="RNA_pol_sigma70_r2"/>
</dbReference>
<dbReference type="SMART" id="SM00421">
    <property type="entry name" value="HTH_LUXR"/>
    <property type="match status" value="1"/>
</dbReference>
<dbReference type="InterPro" id="IPR014327">
    <property type="entry name" value="RNA_pol_sigma70_bacteroid"/>
</dbReference>
<reference evidence="6 7" key="1">
    <citation type="submission" date="2019-02" db="EMBL/GenBank/DDBJ databases">
        <title>Genomic Encyclopedia of Type Strains, Phase IV (KMG-IV): sequencing the most valuable type-strain genomes for metagenomic binning, comparative biology and taxonomic classification.</title>
        <authorList>
            <person name="Goeker M."/>
        </authorList>
    </citation>
    <scope>NUCLEOTIDE SEQUENCE [LARGE SCALE GENOMIC DNA]</scope>
    <source>
        <strain evidence="6 7">DSM 18116</strain>
    </source>
</reference>
<dbReference type="PANTHER" id="PTHR43133">
    <property type="entry name" value="RNA POLYMERASE ECF-TYPE SIGMA FACTO"/>
    <property type="match status" value="1"/>
</dbReference>
<evidence type="ECO:0000256" key="3">
    <source>
        <dbReference type="ARBA" id="ARBA00023082"/>
    </source>
</evidence>
<dbReference type="SUPFAM" id="SSF88659">
    <property type="entry name" value="Sigma3 and sigma4 domains of RNA polymerase sigma factors"/>
    <property type="match status" value="1"/>
</dbReference>
<dbReference type="Pfam" id="PF04542">
    <property type="entry name" value="Sigma70_r2"/>
    <property type="match status" value="1"/>
</dbReference>
<comment type="similarity">
    <text evidence="1">Belongs to the sigma-70 factor family. ECF subfamily.</text>
</comment>
<name>A0A4Q7MSR2_9BACT</name>
<keyword evidence="2" id="KW-0805">Transcription regulation</keyword>
<keyword evidence="4" id="KW-0804">Transcription</keyword>
<dbReference type="InterPro" id="IPR000792">
    <property type="entry name" value="Tscrpt_reg_LuxR_C"/>
</dbReference>
<evidence type="ECO:0000256" key="2">
    <source>
        <dbReference type="ARBA" id="ARBA00023015"/>
    </source>
</evidence>
<feature type="domain" description="HTH luxR-type" evidence="5">
    <location>
        <begin position="130"/>
        <end position="188"/>
    </location>
</feature>
<dbReference type="Pfam" id="PF08281">
    <property type="entry name" value="Sigma70_r4_2"/>
    <property type="match status" value="1"/>
</dbReference>
<evidence type="ECO:0000313" key="7">
    <source>
        <dbReference type="Proteomes" id="UP000293874"/>
    </source>
</evidence>
<comment type="caution">
    <text evidence="6">The sequence shown here is derived from an EMBL/GenBank/DDBJ whole genome shotgun (WGS) entry which is preliminary data.</text>
</comment>
<organism evidence="6 7">
    <name type="scientific">Pseudobacter ginsenosidimutans</name>
    <dbReference type="NCBI Taxonomy" id="661488"/>
    <lineage>
        <taxon>Bacteria</taxon>
        <taxon>Pseudomonadati</taxon>
        <taxon>Bacteroidota</taxon>
        <taxon>Chitinophagia</taxon>
        <taxon>Chitinophagales</taxon>
        <taxon>Chitinophagaceae</taxon>
        <taxon>Pseudobacter</taxon>
    </lineage>
</organism>
<evidence type="ECO:0000259" key="5">
    <source>
        <dbReference type="SMART" id="SM00421"/>
    </source>
</evidence>
<dbReference type="InterPro" id="IPR039425">
    <property type="entry name" value="RNA_pol_sigma-70-like"/>
</dbReference>
<dbReference type="EMBL" id="SGXA01000002">
    <property type="protein sequence ID" value="RZS70929.1"/>
    <property type="molecule type" value="Genomic_DNA"/>
</dbReference>
<dbReference type="GO" id="GO:0003677">
    <property type="term" value="F:DNA binding"/>
    <property type="evidence" value="ECO:0007669"/>
    <property type="project" value="InterPro"/>
</dbReference>
<gene>
    <name evidence="6" type="ORF">EV199_2828</name>
</gene>
<dbReference type="GO" id="GO:0006352">
    <property type="term" value="P:DNA-templated transcription initiation"/>
    <property type="evidence" value="ECO:0007669"/>
    <property type="project" value="InterPro"/>
</dbReference>